<evidence type="ECO:0008006" key="4">
    <source>
        <dbReference type="Google" id="ProtNLM"/>
    </source>
</evidence>
<dbReference type="STRING" id="64971.SAMN05421831_105168"/>
<accession>A0A1H6S190</accession>
<evidence type="ECO:0000313" key="3">
    <source>
        <dbReference type="Proteomes" id="UP000242999"/>
    </source>
</evidence>
<gene>
    <name evidence="2" type="ORF">SAMN05421831_105168</name>
</gene>
<proteinExistence type="predicted"/>
<feature type="signal peptide" evidence="1">
    <location>
        <begin position="1"/>
        <end position="29"/>
    </location>
</feature>
<organism evidence="2 3">
    <name type="scientific">Allopseudospirillum japonicum</name>
    <dbReference type="NCBI Taxonomy" id="64971"/>
    <lineage>
        <taxon>Bacteria</taxon>
        <taxon>Pseudomonadati</taxon>
        <taxon>Pseudomonadota</taxon>
        <taxon>Gammaproteobacteria</taxon>
        <taxon>Oceanospirillales</taxon>
        <taxon>Oceanospirillaceae</taxon>
        <taxon>Allopseudospirillum</taxon>
    </lineage>
</organism>
<evidence type="ECO:0000313" key="2">
    <source>
        <dbReference type="EMBL" id="SEI61928.1"/>
    </source>
</evidence>
<dbReference type="EMBL" id="FNYH01000005">
    <property type="protein sequence ID" value="SEI61928.1"/>
    <property type="molecule type" value="Genomic_DNA"/>
</dbReference>
<evidence type="ECO:0000256" key="1">
    <source>
        <dbReference type="SAM" id="SignalP"/>
    </source>
</evidence>
<sequence>MPLTFSPRANTASPAALMLVAALMSRSWSAPHSGQRHCLTDNGSDDKVCPQPEQCLELGNHGSMATSDRPAQSALYANWRTNSPHPASAIALLSVGLRIMFFTFRDSTQITWFSLINLRDSLCKLSCRQSEILA</sequence>
<feature type="chain" id="PRO_5017232899" description="Secreted protein" evidence="1">
    <location>
        <begin position="30"/>
        <end position="134"/>
    </location>
</feature>
<name>A0A1H6S190_9GAMM</name>
<protein>
    <recommendedName>
        <fullName evidence="4">Secreted protein</fullName>
    </recommendedName>
</protein>
<keyword evidence="3" id="KW-1185">Reference proteome</keyword>
<keyword evidence="1" id="KW-0732">Signal</keyword>
<dbReference type="AlphaFoldDB" id="A0A1H6S190"/>
<reference evidence="3" key="1">
    <citation type="submission" date="2016-10" db="EMBL/GenBank/DDBJ databases">
        <authorList>
            <person name="Varghese N."/>
            <person name="Submissions S."/>
        </authorList>
    </citation>
    <scope>NUCLEOTIDE SEQUENCE [LARGE SCALE GENOMIC DNA]</scope>
    <source>
        <strain evidence="3">DSM 7165</strain>
    </source>
</reference>
<dbReference type="Proteomes" id="UP000242999">
    <property type="component" value="Unassembled WGS sequence"/>
</dbReference>